<evidence type="ECO:0000313" key="2">
    <source>
        <dbReference type="EMBL" id="CAA9388384.1"/>
    </source>
</evidence>
<name>A0A6J4NKI7_9BACT</name>
<accession>A0A6J4NKI7</accession>
<feature type="region of interest" description="Disordered" evidence="1">
    <location>
        <begin position="22"/>
        <end position="50"/>
    </location>
</feature>
<feature type="compositionally biased region" description="Basic and acidic residues" evidence="1">
    <location>
        <begin position="31"/>
        <end position="50"/>
    </location>
</feature>
<sequence>MTKEEMLKKIGELTPEQKDFLRREIKKHSPQAKEKTRVKETDERQSNNKI</sequence>
<dbReference type="AlphaFoldDB" id="A0A6J4NKI7"/>
<protein>
    <submittedName>
        <fullName evidence="2">Uncharacterized protein</fullName>
    </submittedName>
</protein>
<dbReference type="EMBL" id="CADCUR010000065">
    <property type="protein sequence ID" value="CAA9388384.1"/>
    <property type="molecule type" value="Genomic_DNA"/>
</dbReference>
<evidence type="ECO:0000256" key="1">
    <source>
        <dbReference type="SAM" id="MobiDB-lite"/>
    </source>
</evidence>
<organism evidence="2">
    <name type="scientific">uncultured Pyrinomonadaceae bacterium</name>
    <dbReference type="NCBI Taxonomy" id="2283094"/>
    <lineage>
        <taxon>Bacteria</taxon>
        <taxon>Pseudomonadati</taxon>
        <taxon>Acidobacteriota</taxon>
        <taxon>Blastocatellia</taxon>
        <taxon>Blastocatellales</taxon>
        <taxon>Pyrinomonadaceae</taxon>
        <taxon>environmental samples</taxon>
    </lineage>
</organism>
<proteinExistence type="predicted"/>
<reference evidence="2" key="1">
    <citation type="submission" date="2020-02" db="EMBL/GenBank/DDBJ databases">
        <authorList>
            <person name="Meier V. D."/>
        </authorList>
    </citation>
    <scope>NUCLEOTIDE SEQUENCE</scope>
    <source>
        <strain evidence="2">AVDCRST_MAG74</strain>
    </source>
</reference>
<gene>
    <name evidence="2" type="ORF">AVDCRST_MAG74-932</name>
</gene>